<dbReference type="EMBL" id="GBXM01039340">
    <property type="protein sequence ID" value="JAH69237.1"/>
    <property type="molecule type" value="Transcribed_RNA"/>
</dbReference>
<dbReference type="AlphaFoldDB" id="A0A0E9UTW7"/>
<proteinExistence type="predicted"/>
<evidence type="ECO:0000313" key="1">
    <source>
        <dbReference type="EMBL" id="JAH69237.1"/>
    </source>
</evidence>
<reference evidence="1" key="2">
    <citation type="journal article" date="2015" name="Fish Shellfish Immunol.">
        <title>Early steps in the European eel (Anguilla anguilla)-Vibrio vulnificus interaction in the gills: Role of the RtxA13 toxin.</title>
        <authorList>
            <person name="Callol A."/>
            <person name="Pajuelo D."/>
            <person name="Ebbesson L."/>
            <person name="Teles M."/>
            <person name="MacKenzie S."/>
            <person name="Amaro C."/>
        </authorList>
    </citation>
    <scope>NUCLEOTIDE SEQUENCE</scope>
</reference>
<accession>A0A0E9UTW7</accession>
<reference evidence="1" key="1">
    <citation type="submission" date="2014-11" db="EMBL/GenBank/DDBJ databases">
        <authorList>
            <person name="Amaro Gonzalez C."/>
        </authorList>
    </citation>
    <scope>NUCLEOTIDE SEQUENCE</scope>
</reference>
<name>A0A0E9UTW7_ANGAN</name>
<protein>
    <submittedName>
        <fullName evidence="1">Uncharacterized protein</fullName>
    </submittedName>
</protein>
<sequence>MYVHRYAHDEIVFYPTGAELFDLCVRIIPGCHA</sequence>
<organism evidence="1">
    <name type="scientific">Anguilla anguilla</name>
    <name type="common">European freshwater eel</name>
    <name type="synonym">Muraena anguilla</name>
    <dbReference type="NCBI Taxonomy" id="7936"/>
    <lineage>
        <taxon>Eukaryota</taxon>
        <taxon>Metazoa</taxon>
        <taxon>Chordata</taxon>
        <taxon>Craniata</taxon>
        <taxon>Vertebrata</taxon>
        <taxon>Euteleostomi</taxon>
        <taxon>Actinopterygii</taxon>
        <taxon>Neopterygii</taxon>
        <taxon>Teleostei</taxon>
        <taxon>Anguilliformes</taxon>
        <taxon>Anguillidae</taxon>
        <taxon>Anguilla</taxon>
    </lineage>
</organism>